<evidence type="ECO:0000313" key="2">
    <source>
        <dbReference type="Proteomes" id="UP000789572"/>
    </source>
</evidence>
<sequence>MAETSFVLGLTTSSALRKWYHTANPQTTETEVEDAYNKYKDFYAKYHSDHPAVITDCYAEYLATLDKQARNVAENIVAAAAAEGPGTVPVLVAQGFTEDARTYARINGVVLCDHEDVANQLVLSSVRHNAERRAREEELGRRQGESAALHQLSAEMMAGQRQLAEDMVAGFAAQRRAFARLERMVFVVLMVVVARWLL</sequence>
<protein>
    <submittedName>
        <fullName evidence="1">6372_t:CDS:1</fullName>
    </submittedName>
</protein>
<dbReference type="EMBL" id="CAJVPJ010000063">
    <property type="protein sequence ID" value="CAG8469784.1"/>
    <property type="molecule type" value="Genomic_DNA"/>
</dbReference>
<name>A0A9N8W3K5_9GLOM</name>
<reference evidence="1" key="1">
    <citation type="submission" date="2021-06" db="EMBL/GenBank/DDBJ databases">
        <authorList>
            <person name="Kallberg Y."/>
            <person name="Tangrot J."/>
            <person name="Rosling A."/>
        </authorList>
    </citation>
    <scope>NUCLEOTIDE SEQUENCE</scope>
    <source>
        <strain evidence="1">IA702</strain>
    </source>
</reference>
<dbReference type="AlphaFoldDB" id="A0A9N8W3K5"/>
<accession>A0A9N8W3K5</accession>
<proteinExistence type="predicted"/>
<organism evidence="1 2">
    <name type="scientific">Paraglomus occultum</name>
    <dbReference type="NCBI Taxonomy" id="144539"/>
    <lineage>
        <taxon>Eukaryota</taxon>
        <taxon>Fungi</taxon>
        <taxon>Fungi incertae sedis</taxon>
        <taxon>Mucoromycota</taxon>
        <taxon>Glomeromycotina</taxon>
        <taxon>Glomeromycetes</taxon>
        <taxon>Paraglomerales</taxon>
        <taxon>Paraglomeraceae</taxon>
        <taxon>Paraglomus</taxon>
    </lineage>
</organism>
<gene>
    <name evidence="1" type="ORF">POCULU_LOCUS982</name>
</gene>
<comment type="caution">
    <text evidence="1">The sequence shown here is derived from an EMBL/GenBank/DDBJ whole genome shotgun (WGS) entry which is preliminary data.</text>
</comment>
<dbReference type="Proteomes" id="UP000789572">
    <property type="component" value="Unassembled WGS sequence"/>
</dbReference>
<keyword evidence="2" id="KW-1185">Reference proteome</keyword>
<evidence type="ECO:0000313" key="1">
    <source>
        <dbReference type="EMBL" id="CAG8469784.1"/>
    </source>
</evidence>